<feature type="chain" id="PRO_5003838223" evidence="2">
    <location>
        <begin position="24"/>
        <end position="256"/>
    </location>
</feature>
<reference evidence="3 4" key="1">
    <citation type="journal article" date="2012" name="Genome Biol.">
        <title>Genome and low-iron response of an oceanic diatom adapted to chronic iron limitation.</title>
        <authorList>
            <person name="Lommer M."/>
            <person name="Specht M."/>
            <person name="Roy A.S."/>
            <person name="Kraemer L."/>
            <person name="Andreson R."/>
            <person name="Gutowska M.A."/>
            <person name="Wolf J."/>
            <person name="Bergner S.V."/>
            <person name="Schilhabel M.B."/>
            <person name="Klostermeier U.C."/>
            <person name="Beiko R.G."/>
            <person name="Rosenstiel P."/>
            <person name="Hippler M."/>
            <person name="Laroche J."/>
        </authorList>
    </citation>
    <scope>NUCLEOTIDE SEQUENCE [LARGE SCALE GENOMIC DNA]</scope>
    <source>
        <strain evidence="3 4">CCMP1005</strain>
    </source>
</reference>
<feature type="signal peptide" evidence="2">
    <location>
        <begin position="1"/>
        <end position="23"/>
    </location>
</feature>
<proteinExistence type="predicted"/>
<keyword evidence="4" id="KW-1185">Reference proteome</keyword>
<comment type="caution">
    <text evidence="3">The sequence shown here is derived from an EMBL/GenBank/DDBJ whole genome shotgun (WGS) entry which is preliminary data.</text>
</comment>
<sequence>MQRRGGGRTVLSVLIVIIIVTLCGPGATIAVAVGASAAATTNGAPPQTCGQAPDQPQCEDNPAAVGDGPNVDVRRNSGQNLDVLSSEKKQQKRRTNEDEASQSPETRSSQEETTPPIAPSKFNVGDVIELYNTESMDIQIVFPSIVKGIETSPPGGYRVTKTTDGKEVRNIPEKYLHNYQPYKIGAEVLCNIGEFKKSRPIIVRCTVLDYEPATPPRGALVLQGNYRVQVHETKANPAHETTLPVWKLQRRYLASG</sequence>
<gene>
    <name evidence="3" type="ORF">THAOC_00494</name>
</gene>
<name>K0TRE6_THAOC</name>
<dbReference type="eggNOG" id="ENOG502QYM7">
    <property type="taxonomic scope" value="Eukaryota"/>
</dbReference>
<evidence type="ECO:0000256" key="2">
    <source>
        <dbReference type="SAM" id="SignalP"/>
    </source>
</evidence>
<organism evidence="3 4">
    <name type="scientific">Thalassiosira oceanica</name>
    <name type="common">Marine diatom</name>
    <dbReference type="NCBI Taxonomy" id="159749"/>
    <lineage>
        <taxon>Eukaryota</taxon>
        <taxon>Sar</taxon>
        <taxon>Stramenopiles</taxon>
        <taxon>Ochrophyta</taxon>
        <taxon>Bacillariophyta</taxon>
        <taxon>Coscinodiscophyceae</taxon>
        <taxon>Thalassiosirophycidae</taxon>
        <taxon>Thalassiosirales</taxon>
        <taxon>Thalassiosiraceae</taxon>
        <taxon>Thalassiosira</taxon>
    </lineage>
</organism>
<keyword evidence="2" id="KW-0732">Signal</keyword>
<feature type="region of interest" description="Disordered" evidence="1">
    <location>
        <begin position="40"/>
        <end position="121"/>
    </location>
</feature>
<protein>
    <submittedName>
        <fullName evidence="3">Uncharacterized protein</fullName>
    </submittedName>
</protein>
<feature type="compositionally biased region" description="Polar residues" evidence="1">
    <location>
        <begin position="101"/>
        <end position="113"/>
    </location>
</feature>
<evidence type="ECO:0000313" key="4">
    <source>
        <dbReference type="Proteomes" id="UP000266841"/>
    </source>
</evidence>
<dbReference type="Proteomes" id="UP000266841">
    <property type="component" value="Unassembled WGS sequence"/>
</dbReference>
<feature type="compositionally biased region" description="Basic and acidic residues" evidence="1">
    <location>
        <begin position="85"/>
        <end position="97"/>
    </location>
</feature>
<evidence type="ECO:0000256" key="1">
    <source>
        <dbReference type="SAM" id="MobiDB-lite"/>
    </source>
</evidence>
<dbReference type="AlphaFoldDB" id="K0TRE6"/>
<accession>K0TRE6</accession>
<dbReference type="EMBL" id="AGNL01000576">
    <property type="protein sequence ID" value="EJK77662.1"/>
    <property type="molecule type" value="Genomic_DNA"/>
</dbReference>
<dbReference type="OrthoDB" id="10465333at2759"/>
<evidence type="ECO:0000313" key="3">
    <source>
        <dbReference type="EMBL" id="EJK77662.1"/>
    </source>
</evidence>